<dbReference type="InterPro" id="IPR004360">
    <property type="entry name" value="Glyas_Fos-R_dOase_dom"/>
</dbReference>
<dbReference type="Pfam" id="PF00903">
    <property type="entry name" value="Glyoxalase"/>
    <property type="match status" value="1"/>
</dbReference>
<name>A0A9W4QUK9_9GAMM</name>
<dbReference type="PANTHER" id="PTHR34109:SF1">
    <property type="entry name" value="VOC DOMAIN-CONTAINING PROTEIN"/>
    <property type="match status" value="1"/>
</dbReference>
<organism evidence="2 3">
    <name type="scientific">Pseudoalteromonas holothuriae</name>
    <dbReference type="NCBI Taxonomy" id="2963714"/>
    <lineage>
        <taxon>Bacteria</taxon>
        <taxon>Pseudomonadati</taxon>
        <taxon>Pseudomonadota</taxon>
        <taxon>Gammaproteobacteria</taxon>
        <taxon>Alteromonadales</taxon>
        <taxon>Pseudoalteromonadaceae</taxon>
        <taxon>Pseudoalteromonas</taxon>
    </lineage>
</organism>
<dbReference type="RefSeq" id="WP_315942797.1">
    <property type="nucleotide sequence ID" value="NZ_CAMAPC010000003.1"/>
</dbReference>
<dbReference type="PROSITE" id="PS51819">
    <property type="entry name" value="VOC"/>
    <property type="match status" value="1"/>
</dbReference>
<dbReference type="Gene3D" id="3.30.720.120">
    <property type="match status" value="1"/>
</dbReference>
<dbReference type="EMBL" id="CAMAPC010000003">
    <property type="protein sequence ID" value="CAH9053943.1"/>
    <property type="molecule type" value="Genomic_DNA"/>
</dbReference>
<evidence type="ECO:0000313" key="3">
    <source>
        <dbReference type="Proteomes" id="UP001152467"/>
    </source>
</evidence>
<accession>A0A9W4QUK9</accession>
<gene>
    <name evidence="2" type="ORF">PSECIP111854_01269</name>
</gene>
<reference evidence="2" key="1">
    <citation type="submission" date="2022-07" db="EMBL/GenBank/DDBJ databases">
        <authorList>
            <person name="Criscuolo A."/>
        </authorList>
    </citation>
    <scope>NUCLEOTIDE SEQUENCE</scope>
    <source>
        <strain evidence="2">CIP111854</strain>
    </source>
</reference>
<evidence type="ECO:0000313" key="2">
    <source>
        <dbReference type="EMBL" id="CAH9053943.1"/>
    </source>
</evidence>
<evidence type="ECO:0000259" key="1">
    <source>
        <dbReference type="PROSITE" id="PS51819"/>
    </source>
</evidence>
<dbReference type="Proteomes" id="UP001152467">
    <property type="component" value="Unassembled WGS sequence"/>
</dbReference>
<dbReference type="CDD" id="cd07246">
    <property type="entry name" value="VOC_like"/>
    <property type="match status" value="1"/>
</dbReference>
<dbReference type="InterPro" id="IPR029068">
    <property type="entry name" value="Glyas_Bleomycin-R_OHBP_Dase"/>
</dbReference>
<dbReference type="InterPro" id="IPR037523">
    <property type="entry name" value="VOC_core"/>
</dbReference>
<dbReference type="AlphaFoldDB" id="A0A9W4QUK9"/>
<dbReference type="SUPFAM" id="SSF54593">
    <property type="entry name" value="Glyoxalase/Bleomycin resistance protein/Dihydroxybiphenyl dioxygenase"/>
    <property type="match status" value="1"/>
</dbReference>
<comment type="caution">
    <text evidence="2">The sequence shown here is derived from an EMBL/GenBank/DDBJ whole genome shotgun (WGS) entry which is preliminary data.</text>
</comment>
<proteinExistence type="predicted"/>
<feature type="domain" description="VOC" evidence="1">
    <location>
        <begin position="9"/>
        <end position="134"/>
    </location>
</feature>
<dbReference type="PANTHER" id="PTHR34109">
    <property type="entry name" value="BNAUNNG04460D PROTEIN-RELATED"/>
    <property type="match status" value="1"/>
</dbReference>
<protein>
    <recommendedName>
        <fullName evidence="1">VOC domain-containing protein</fullName>
    </recommendedName>
</protein>
<sequence>MTVPTTPKGYHSVTPYLIINGSVNAIEFYKKAFDAELVMQLPMPDGGIAHAELKIGDSHIMLSDMCPEAHFQDPQTLGGTPVSLMLYVADVDKVFAQAIAHGATEVRPIQDQFYGDRAGTLQDPFGHIWTIGTHKEELTQEQVMQRMADFMSKQQDV</sequence>
<dbReference type="Gene3D" id="3.30.720.110">
    <property type="match status" value="1"/>
</dbReference>
<keyword evidence="3" id="KW-1185">Reference proteome</keyword>